<dbReference type="PANTHER" id="PTHR28511">
    <property type="entry name" value="ENDONUCLEASE V"/>
    <property type="match status" value="1"/>
</dbReference>
<evidence type="ECO:0000313" key="6">
    <source>
        <dbReference type="EMBL" id="KAJ1724980.1"/>
    </source>
</evidence>
<reference evidence="6" key="1">
    <citation type="submission" date="2022-07" db="EMBL/GenBank/DDBJ databases">
        <title>Phylogenomic reconstructions and comparative analyses of Kickxellomycotina fungi.</title>
        <authorList>
            <person name="Reynolds N.K."/>
            <person name="Stajich J.E."/>
            <person name="Barry K."/>
            <person name="Grigoriev I.V."/>
            <person name="Crous P."/>
            <person name="Smith M.E."/>
        </authorList>
    </citation>
    <scope>NUCLEOTIDE SEQUENCE</scope>
    <source>
        <strain evidence="6">NBRC 32514</strain>
    </source>
</reference>
<dbReference type="GO" id="GO:0003727">
    <property type="term" value="F:single-stranded RNA binding"/>
    <property type="evidence" value="ECO:0007669"/>
    <property type="project" value="TreeGrafter"/>
</dbReference>
<evidence type="ECO:0000256" key="3">
    <source>
        <dbReference type="ARBA" id="ARBA00022722"/>
    </source>
</evidence>
<dbReference type="Pfam" id="PF04493">
    <property type="entry name" value="Endonuclease_5"/>
    <property type="match status" value="1"/>
</dbReference>
<organism evidence="6 7">
    <name type="scientific">Coemansia erecta</name>
    <dbReference type="NCBI Taxonomy" id="147472"/>
    <lineage>
        <taxon>Eukaryota</taxon>
        <taxon>Fungi</taxon>
        <taxon>Fungi incertae sedis</taxon>
        <taxon>Zoopagomycota</taxon>
        <taxon>Kickxellomycotina</taxon>
        <taxon>Kickxellomycetes</taxon>
        <taxon>Kickxellales</taxon>
        <taxon>Kickxellaceae</taxon>
        <taxon>Coemansia</taxon>
    </lineage>
</organism>
<keyword evidence="4" id="KW-0255">Endonuclease</keyword>
<proteinExistence type="inferred from homology"/>
<dbReference type="AlphaFoldDB" id="A0A9W7Y7S9"/>
<protein>
    <recommendedName>
        <fullName evidence="8">Endonuclease V</fullName>
    </recommendedName>
</protein>
<evidence type="ECO:0000256" key="5">
    <source>
        <dbReference type="ARBA" id="ARBA00022801"/>
    </source>
</evidence>
<gene>
    <name evidence="6" type="ORF">LPJ53_000834</name>
</gene>
<dbReference type="GO" id="GO:0005737">
    <property type="term" value="C:cytoplasm"/>
    <property type="evidence" value="ECO:0007669"/>
    <property type="project" value="UniProtKB-SubCell"/>
</dbReference>
<sequence>MNSELTQLWDAQQAELSAQREPADHVDFCTTASADFPGLRLVGGVDISYPRTTTSTAVVALTVLSYPSLTPVYTHVQPVEVPHPYVAGYLAFREMPAYEQAFMHLRRTRPDLWPQVVLVDGNGTLHPRGFGSACHLGVVLDLPTVGVAKNLLHVEDGGMDAKEVKRAFAEDPELSEMRIGDRGVAVAPPKGNGARNPVFVSPGHRVCAETAVRLARCCSLYRVPEPIRVADQRSRDVVREIEKRQES</sequence>
<name>A0A9W7Y7S9_9FUNG</name>
<dbReference type="PANTHER" id="PTHR28511:SF1">
    <property type="entry name" value="ENDONUCLEASE V"/>
    <property type="match status" value="1"/>
</dbReference>
<evidence type="ECO:0008006" key="8">
    <source>
        <dbReference type="Google" id="ProtNLM"/>
    </source>
</evidence>
<dbReference type="Gene3D" id="3.30.2170.10">
    <property type="entry name" value="archaeoglobus fulgidus dsm 4304 superfamily"/>
    <property type="match status" value="1"/>
</dbReference>
<keyword evidence="7" id="KW-1185">Reference proteome</keyword>
<evidence type="ECO:0000256" key="4">
    <source>
        <dbReference type="ARBA" id="ARBA00022759"/>
    </source>
</evidence>
<dbReference type="GO" id="GO:0006281">
    <property type="term" value="P:DNA repair"/>
    <property type="evidence" value="ECO:0007669"/>
    <property type="project" value="InterPro"/>
</dbReference>
<dbReference type="GO" id="GO:0016891">
    <property type="term" value="F:RNA endonuclease activity producing 5'-phosphomonoesters, hydrolytic mechanism"/>
    <property type="evidence" value="ECO:0007669"/>
    <property type="project" value="TreeGrafter"/>
</dbReference>
<keyword evidence="5" id="KW-0378">Hydrolase</keyword>
<evidence type="ECO:0000256" key="2">
    <source>
        <dbReference type="ARBA" id="ARBA00022490"/>
    </source>
</evidence>
<comment type="subcellular location">
    <subcellularLocation>
        <location evidence="1">Cytoplasm</location>
    </subcellularLocation>
</comment>
<evidence type="ECO:0000313" key="7">
    <source>
        <dbReference type="Proteomes" id="UP001149813"/>
    </source>
</evidence>
<dbReference type="GO" id="GO:0005730">
    <property type="term" value="C:nucleolus"/>
    <property type="evidence" value="ECO:0007669"/>
    <property type="project" value="TreeGrafter"/>
</dbReference>
<evidence type="ECO:0000256" key="1">
    <source>
        <dbReference type="ARBA" id="ARBA00004496"/>
    </source>
</evidence>
<dbReference type="Proteomes" id="UP001149813">
    <property type="component" value="Unassembled WGS sequence"/>
</dbReference>
<accession>A0A9W7Y7S9</accession>
<dbReference type="EMBL" id="JANBOJ010000016">
    <property type="protein sequence ID" value="KAJ1724980.1"/>
    <property type="molecule type" value="Genomic_DNA"/>
</dbReference>
<dbReference type="CDD" id="cd06559">
    <property type="entry name" value="Endonuclease_V"/>
    <property type="match status" value="1"/>
</dbReference>
<dbReference type="HAMAP" id="MF_00801">
    <property type="entry name" value="Endonuclease_5"/>
    <property type="match status" value="1"/>
</dbReference>
<dbReference type="InterPro" id="IPR007581">
    <property type="entry name" value="Endonuclease-V"/>
</dbReference>
<comment type="caution">
    <text evidence="6">The sequence shown here is derived from an EMBL/GenBank/DDBJ whole genome shotgun (WGS) entry which is preliminary data.</text>
</comment>
<keyword evidence="3" id="KW-0540">Nuclease</keyword>
<keyword evidence="2" id="KW-0963">Cytoplasm</keyword>
<dbReference type="OrthoDB" id="20018at2759"/>